<keyword evidence="2" id="KW-1185">Reference proteome</keyword>
<dbReference type="Proteomes" id="UP001367676">
    <property type="component" value="Unassembled WGS sequence"/>
</dbReference>
<reference evidence="1 2" key="1">
    <citation type="submission" date="2024-03" db="EMBL/GenBank/DDBJ databases">
        <title>Adaptation during the transition from Ophiocordyceps entomopathogen to insect associate is accompanied by gene loss and intensified selection.</title>
        <authorList>
            <person name="Ward C.M."/>
            <person name="Onetto C.A."/>
            <person name="Borneman A.R."/>
        </authorList>
    </citation>
    <scope>NUCLEOTIDE SEQUENCE [LARGE SCALE GENOMIC DNA]</scope>
    <source>
        <strain evidence="1">AWRI1</strain>
        <tissue evidence="1">Single Adult Female</tissue>
    </source>
</reference>
<gene>
    <name evidence="1" type="ORF">V9T40_012211</name>
</gene>
<organism evidence="1 2">
    <name type="scientific">Parthenolecanium corni</name>
    <dbReference type="NCBI Taxonomy" id="536013"/>
    <lineage>
        <taxon>Eukaryota</taxon>
        <taxon>Metazoa</taxon>
        <taxon>Ecdysozoa</taxon>
        <taxon>Arthropoda</taxon>
        <taxon>Hexapoda</taxon>
        <taxon>Insecta</taxon>
        <taxon>Pterygota</taxon>
        <taxon>Neoptera</taxon>
        <taxon>Paraneoptera</taxon>
        <taxon>Hemiptera</taxon>
        <taxon>Sternorrhyncha</taxon>
        <taxon>Coccoidea</taxon>
        <taxon>Coccidae</taxon>
        <taxon>Parthenolecanium</taxon>
    </lineage>
</organism>
<comment type="caution">
    <text evidence="1">The sequence shown here is derived from an EMBL/GenBank/DDBJ whole genome shotgun (WGS) entry which is preliminary data.</text>
</comment>
<name>A0AAN9Y086_9HEMI</name>
<proteinExistence type="predicted"/>
<evidence type="ECO:0000313" key="2">
    <source>
        <dbReference type="Proteomes" id="UP001367676"/>
    </source>
</evidence>
<dbReference type="AlphaFoldDB" id="A0AAN9Y086"/>
<dbReference type="EMBL" id="JBBCAQ010000036">
    <property type="protein sequence ID" value="KAK7575925.1"/>
    <property type="molecule type" value="Genomic_DNA"/>
</dbReference>
<accession>A0AAN9Y086</accession>
<evidence type="ECO:0000313" key="1">
    <source>
        <dbReference type="EMBL" id="KAK7575925.1"/>
    </source>
</evidence>
<sequence length="74" mass="8535">MALRNYNFRAKKYFIFSGQMEAKADSHIQYAKQKTIAERKPRLSIPDRVCQGDVGLATLERRTEASGEERDDVQ</sequence>
<protein>
    <submittedName>
        <fullName evidence="1">Uncharacterized protein</fullName>
    </submittedName>
</protein>